<organism evidence="1 2">
    <name type="scientific">Vitis vinifera</name>
    <name type="common">Grape</name>
    <dbReference type="NCBI Taxonomy" id="29760"/>
    <lineage>
        <taxon>Eukaryota</taxon>
        <taxon>Viridiplantae</taxon>
        <taxon>Streptophyta</taxon>
        <taxon>Embryophyta</taxon>
        <taxon>Tracheophyta</taxon>
        <taxon>Spermatophyta</taxon>
        <taxon>Magnoliopsida</taxon>
        <taxon>eudicotyledons</taxon>
        <taxon>Gunneridae</taxon>
        <taxon>Pentapetalae</taxon>
        <taxon>rosids</taxon>
        <taxon>Vitales</taxon>
        <taxon>Vitaceae</taxon>
        <taxon>Viteae</taxon>
        <taxon>Vitis</taxon>
    </lineage>
</organism>
<gene>
    <name evidence="1" type="primary">VvCHDp000001_778</name>
    <name evidence="1" type="ORF">CK203_050446</name>
</gene>
<dbReference type="EMBL" id="QGNW01000295">
    <property type="protein sequence ID" value="RVW78513.1"/>
    <property type="molecule type" value="Genomic_DNA"/>
</dbReference>
<dbReference type="PANTHER" id="PTHR33116">
    <property type="entry name" value="REVERSE TRANSCRIPTASE ZINC-BINDING DOMAIN-CONTAINING PROTEIN-RELATED-RELATED"/>
    <property type="match status" value="1"/>
</dbReference>
<dbReference type="PANTHER" id="PTHR33116:SF78">
    <property type="entry name" value="OS12G0587133 PROTEIN"/>
    <property type="match status" value="1"/>
</dbReference>
<name>A0A438H2H5_VITVI</name>
<accession>A0A438H2H5</accession>
<sequence>MRRRLAQWKRQYISKGGELFLSKALWPAYPSTFYPLYASLNLLQEGLRNPKRFLWGGGRLERKAHLIKWKVVCSPKEEGGLGIRKIEVLNKALLGKWVWRYAYEKENLWKRVIGVKYGQEGCGWRTKDGCGPYGVGLWKEIMKEADWCWESIVFKLFTLAGNRKAKVSEVWDSSLGQGGWNLRLARDFNDWELEQIGNMLNLLKDFRTSTEEDALVSSEQTHFGWIRCQQKYLFLLGKLPGGRSSPWISFKEGGGSSLTGVFCVDVKRKTNGEKQCKFLVDYMENESKGNFYDVKIVPDFAGIQRFVTGFHH</sequence>
<proteinExistence type="predicted"/>
<evidence type="ECO:0000313" key="2">
    <source>
        <dbReference type="Proteomes" id="UP000288805"/>
    </source>
</evidence>
<comment type="caution">
    <text evidence="1">The sequence shown here is derived from an EMBL/GenBank/DDBJ whole genome shotgun (WGS) entry which is preliminary data.</text>
</comment>
<dbReference type="Proteomes" id="UP000288805">
    <property type="component" value="Unassembled WGS sequence"/>
</dbReference>
<evidence type="ECO:0000313" key="1">
    <source>
        <dbReference type="EMBL" id="RVW78513.1"/>
    </source>
</evidence>
<reference evidence="1 2" key="1">
    <citation type="journal article" date="2018" name="PLoS Genet.">
        <title>Population sequencing reveals clonal diversity and ancestral inbreeding in the grapevine cultivar Chardonnay.</title>
        <authorList>
            <person name="Roach M.J."/>
            <person name="Johnson D.L."/>
            <person name="Bohlmann J."/>
            <person name="van Vuuren H.J."/>
            <person name="Jones S.J."/>
            <person name="Pretorius I.S."/>
            <person name="Schmidt S.A."/>
            <person name="Borneman A.R."/>
        </authorList>
    </citation>
    <scope>NUCLEOTIDE SEQUENCE [LARGE SCALE GENOMIC DNA]</scope>
    <source>
        <strain evidence="2">cv. Chardonnay</strain>
        <tissue evidence="1">Leaf</tissue>
    </source>
</reference>
<dbReference type="AlphaFoldDB" id="A0A438H2H5"/>
<protein>
    <submittedName>
        <fullName evidence="1">Putative ribonuclease H protein</fullName>
    </submittedName>
</protein>